<evidence type="ECO:0000313" key="16">
    <source>
        <dbReference type="EMBL" id="AMG76472.1"/>
    </source>
</evidence>
<dbReference type="AlphaFoldDB" id="A0AA86GWQ6"/>
<dbReference type="Pfam" id="PF00593">
    <property type="entry name" value="TonB_dep_Rec_b-barrel"/>
    <property type="match status" value="1"/>
</dbReference>
<dbReference type="EMBL" id="CP012199">
    <property type="protein sequence ID" value="AMG76472.1"/>
    <property type="molecule type" value="Genomic_DNA"/>
</dbReference>
<evidence type="ECO:0000256" key="5">
    <source>
        <dbReference type="ARBA" id="ARBA00022692"/>
    </source>
</evidence>
<dbReference type="PANTHER" id="PTHR32552:SF81">
    <property type="entry name" value="TONB-DEPENDENT OUTER MEMBRANE RECEPTOR"/>
    <property type="match status" value="1"/>
</dbReference>
<reference evidence="16 17" key="1">
    <citation type="journal article" date="2016" name="BMC Genomics">
        <title>Genomic analysis of the nitrate-respiring Sphingopyxis granuli (formerly Sphingomonas macrogoltabida) strain TFA.</title>
        <authorList>
            <person name="Garcia-Romero I."/>
            <person name="Perez-Pulido A.J."/>
            <person name="Gonzalez-Flores Y.E."/>
            <person name="Reyes-Ramirez F."/>
            <person name="Santero E."/>
            <person name="Floriano B."/>
        </authorList>
    </citation>
    <scope>NUCLEOTIDE SEQUENCE [LARGE SCALE GENOMIC DNA]</scope>
    <source>
        <strain evidence="16 17">TFA</strain>
    </source>
</reference>
<dbReference type="InterPro" id="IPR000531">
    <property type="entry name" value="Beta-barrel_TonB"/>
</dbReference>
<dbReference type="Proteomes" id="UP000058599">
    <property type="component" value="Chromosome"/>
</dbReference>
<organism evidence="16 17">
    <name type="scientific">Sphingopyxis granuli</name>
    <dbReference type="NCBI Taxonomy" id="267128"/>
    <lineage>
        <taxon>Bacteria</taxon>
        <taxon>Pseudomonadati</taxon>
        <taxon>Pseudomonadota</taxon>
        <taxon>Alphaproteobacteria</taxon>
        <taxon>Sphingomonadales</taxon>
        <taxon>Sphingomonadaceae</taxon>
        <taxon>Sphingopyxis</taxon>
    </lineage>
</organism>
<keyword evidence="3 11" id="KW-1134">Transmembrane beta strand</keyword>
<feature type="domain" description="TonB-dependent receptor plug" evidence="15">
    <location>
        <begin position="52"/>
        <end position="160"/>
    </location>
</feature>
<evidence type="ECO:0000256" key="11">
    <source>
        <dbReference type="PROSITE-ProRule" id="PRU01360"/>
    </source>
</evidence>
<sequence length="673" mass="71991">MTRSVTRAAPLPALALVLSFSPVLFSTAAHAEEATIIVTAPTLADAAQQRAAQTPGGTDVVTHQDYADKTIVSLRDTLAFSPGVYLQPRYGQEVRLAIRGSGLSRGFHMRGVTLLQDGVPINLADDNGDFQELEPIFFDHLEVWRGANALRFGSGTLGGAINGVTPTGRTAQGVYLRGDAGSFGLLRGLVSAGVASGPVDAWGAVSADTSDGDRDHAQRRSLRFHGNVGLTLGDGVATRFYASINRIRQQLPGALTEAQALTAPRGANASSVAGDQRRDIDSLRLQNRTRFDLGTATLEVGGFVNAKSLFHPIFQLIDQKSTDVGGFARIDYAAGPVEVTLGGEIRRGSTHARQFVNVAGRRGALTLDADQEARTASLYGELRVRPVPPVTLIAGGVYADGMRKRRVGFSATPAGDGRVAFDAFSPKFGVLVEPAEHVQIFANYSRSAEFPGFGEVFQSIGMPPASALIADIRPQRAWTAEIGTRGTMGPVRWDVAWYRAAITGEMLQYTVNSSIPAATFNADRTLHRGVEAGLELTLAPWLRLRQTYAYSDFRFRGDAQFGDNRLPVVPRHVYRAEVRIGGEALHVAPTLEWVPQGPWADYANRVRTPGYALVGLTGGARIADGIDAFVDVRNIAGKKAIGDVSAVIAADAASAIYYPVERRAVSAGLRARF</sequence>
<feature type="chain" id="PRO_5041687286" evidence="13">
    <location>
        <begin position="32"/>
        <end position="673"/>
    </location>
</feature>
<comment type="subcellular location">
    <subcellularLocation>
        <location evidence="1 11">Cell outer membrane</location>
        <topology evidence="1 11">Multi-pass membrane protein</topology>
    </subcellularLocation>
</comment>
<evidence type="ECO:0000256" key="13">
    <source>
        <dbReference type="SAM" id="SignalP"/>
    </source>
</evidence>
<evidence type="ECO:0000256" key="1">
    <source>
        <dbReference type="ARBA" id="ARBA00004571"/>
    </source>
</evidence>
<dbReference type="InterPro" id="IPR036942">
    <property type="entry name" value="Beta-barrel_TonB_sf"/>
</dbReference>
<keyword evidence="9 11" id="KW-0472">Membrane</keyword>
<proteinExistence type="inferred from homology"/>
<evidence type="ECO:0000256" key="3">
    <source>
        <dbReference type="ARBA" id="ARBA00022452"/>
    </source>
</evidence>
<keyword evidence="5 11" id="KW-0812">Transmembrane</keyword>
<dbReference type="SUPFAM" id="SSF56935">
    <property type="entry name" value="Porins"/>
    <property type="match status" value="1"/>
</dbReference>
<evidence type="ECO:0000256" key="8">
    <source>
        <dbReference type="ARBA" id="ARBA00023077"/>
    </source>
</evidence>
<dbReference type="RefSeq" id="WP_067186580.1">
    <property type="nucleotide sequence ID" value="NZ_CP012199.1"/>
</dbReference>
<feature type="domain" description="TonB-dependent receptor-like beta-barrel" evidence="14">
    <location>
        <begin position="163"/>
        <end position="635"/>
    </location>
</feature>
<evidence type="ECO:0000256" key="9">
    <source>
        <dbReference type="ARBA" id="ARBA00023136"/>
    </source>
</evidence>
<dbReference type="PROSITE" id="PS52016">
    <property type="entry name" value="TONB_DEPENDENT_REC_3"/>
    <property type="match status" value="1"/>
</dbReference>
<evidence type="ECO:0000256" key="4">
    <source>
        <dbReference type="ARBA" id="ARBA00022496"/>
    </source>
</evidence>
<keyword evidence="4" id="KW-0410">Iron transport</keyword>
<evidence type="ECO:0000256" key="6">
    <source>
        <dbReference type="ARBA" id="ARBA00023004"/>
    </source>
</evidence>
<keyword evidence="17" id="KW-1185">Reference proteome</keyword>
<dbReference type="KEGG" id="sgi:SGRAN_4145"/>
<gene>
    <name evidence="16" type="ORF">SGRAN_4145</name>
</gene>
<evidence type="ECO:0000313" key="17">
    <source>
        <dbReference type="Proteomes" id="UP000058599"/>
    </source>
</evidence>
<protein>
    <submittedName>
        <fullName evidence="16">TonB-dependent receptor</fullName>
    </submittedName>
</protein>
<dbReference type="Gene3D" id="2.40.170.20">
    <property type="entry name" value="TonB-dependent receptor, beta-barrel domain"/>
    <property type="match status" value="1"/>
</dbReference>
<dbReference type="GO" id="GO:0006826">
    <property type="term" value="P:iron ion transport"/>
    <property type="evidence" value="ECO:0007669"/>
    <property type="project" value="UniProtKB-KW"/>
</dbReference>
<name>A0AA86GWQ6_9SPHN</name>
<keyword evidence="13" id="KW-0732">Signal</keyword>
<keyword evidence="7" id="KW-0406">Ion transport</keyword>
<evidence type="ECO:0000256" key="10">
    <source>
        <dbReference type="ARBA" id="ARBA00023237"/>
    </source>
</evidence>
<keyword evidence="10 11" id="KW-0998">Cell outer membrane</keyword>
<dbReference type="InterPro" id="IPR039426">
    <property type="entry name" value="TonB-dep_rcpt-like"/>
</dbReference>
<evidence type="ECO:0000256" key="12">
    <source>
        <dbReference type="RuleBase" id="RU003357"/>
    </source>
</evidence>
<keyword evidence="16" id="KW-0675">Receptor</keyword>
<comment type="similarity">
    <text evidence="11 12">Belongs to the TonB-dependent receptor family.</text>
</comment>
<dbReference type="InterPro" id="IPR037066">
    <property type="entry name" value="Plug_dom_sf"/>
</dbReference>
<evidence type="ECO:0000259" key="14">
    <source>
        <dbReference type="Pfam" id="PF00593"/>
    </source>
</evidence>
<accession>A0AA86GWQ6</accession>
<keyword evidence="6" id="KW-0408">Iron</keyword>
<keyword evidence="8 12" id="KW-0798">TonB box</keyword>
<feature type="signal peptide" evidence="13">
    <location>
        <begin position="1"/>
        <end position="31"/>
    </location>
</feature>
<dbReference type="Gene3D" id="2.170.130.10">
    <property type="entry name" value="TonB-dependent receptor, plug domain"/>
    <property type="match status" value="1"/>
</dbReference>
<dbReference type="InterPro" id="IPR012910">
    <property type="entry name" value="Plug_dom"/>
</dbReference>
<dbReference type="Pfam" id="PF07715">
    <property type="entry name" value="Plug"/>
    <property type="match status" value="1"/>
</dbReference>
<evidence type="ECO:0000259" key="15">
    <source>
        <dbReference type="Pfam" id="PF07715"/>
    </source>
</evidence>
<dbReference type="GO" id="GO:0009279">
    <property type="term" value="C:cell outer membrane"/>
    <property type="evidence" value="ECO:0007669"/>
    <property type="project" value="UniProtKB-SubCell"/>
</dbReference>
<evidence type="ECO:0000256" key="2">
    <source>
        <dbReference type="ARBA" id="ARBA00022448"/>
    </source>
</evidence>
<dbReference type="PANTHER" id="PTHR32552">
    <property type="entry name" value="FERRICHROME IRON RECEPTOR-RELATED"/>
    <property type="match status" value="1"/>
</dbReference>
<keyword evidence="2 11" id="KW-0813">Transport</keyword>
<evidence type="ECO:0000256" key="7">
    <source>
        <dbReference type="ARBA" id="ARBA00023065"/>
    </source>
</evidence>